<feature type="compositionally biased region" description="Gly residues" evidence="1">
    <location>
        <begin position="293"/>
        <end position="305"/>
    </location>
</feature>
<name>T1BH30_9ZZZZ</name>
<dbReference type="InterPro" id="IPR002052">
    <property type="entry name" value="DNA_methylase_N6_adenine_CS"/>
</dbReference>
<reference evidence="3" key="2">
    <citation type="journal article" date="2014" name="ISME J.">
        <title>Microbial stratification in low pH oxic and suboxic macroscopic growths along an acid mine drainage.</title>
        <authorList>
            <person name="Mendez-Garcia C."/>
            <person name="Mesa V."/>
            <person name="Sprenger R.R."/>
            <person name="Richter M."/>
            <person name="Diez M.S."/>
            <person name="Solano J."/>
            <person name="Bargiela R."/>
            <person name="Golyshina O.V."/>
            <person name="Manteca A."/>
            <person name="Ramos J.L."/>
            <person name="Gallego J.R."/>
            <person name="Llorente I."/>
            <person name="Martins Dos Santos V.A."/>
            <person name="Jensen O.N."/>
            <person name="Pelaez A.I."/>
            <person name="Sanchez J."/>
            <person name="Ferrer M."/>
        </authorList>
    </citation>
    <scope>NUCLEOTIDE SEQUENCE</scope>
</reference>
<dbReference type="PANTHER" id="PTHR14911">
    <property type="entry name" value="THUMP DOMAIN-CONTAINING"/>
    <property type="match status" value="1"/>
</dbReference>
<dbReference type="GO" id="GO:0003676">
    <property type="term" value="F:nucleic acid binding"/>
    <property type="evidence" value="ECO:0007669"/>
    <property type="project" value="InterPro"/>
</dbReference>
<dbReference type="InterPro" id="IPR000241">
    <property type="entry name" value="RlmKL-like_Mtase"/>
</dbReference>
<sequence length="336" mass="34933">MRMWIELLGLSEPLARAEAAGAAEALGGHAEASVPPLALGLLAVELPSSVDPADLARRLALSRRVLRPMGTGPSNALDAIEAQGSGGRTAALRRLGHASSGGSDPAIARGAQAFRRGGGRISLAHPDLRIWIAEGPEGSDLYLEELASVDRSRFESRRISRLPFQRPVGLDPRLARAAANLARVRPNDRVIDPFVGTGALLAEAGLLGARLYGVDIDPTMIRGALQNFAYLGIHAEQLTVGDAGTLGAEAGTEEFDTLLTDPPYGRASATGEEGGAALMARVLPVWASRVRRGGPGGRHLPGGPGSASCTLAPDALDPDARPPQPDPRVPRLRAGS</sequence>
<dbReference type="InterPro" id="IPR029063">
    <property type="entry name" value="SAM-dependent_MTases_sf"/>
</dbReference>
<evidence type="ECO:0000313" key="3">
    <source>
        <dbReference type="EMBL" id="EQD72286.1"/>
    </source>
</evidence>
<dbReference type="Gene3D" id="3.40.50.150">
    <property type="entry name" value="Vaccinia Virus protein VP39"/>
    <property type="match status" value="1"/>
</dbReference>
<accession>T1BH30</accession>
<dbReference type="AlphaFoldDB" id="T1BH30"/>
<dbReference type="GO" id="GO:0016423">
    <property type="term" value="F:tRNA (guanine) methyltransferase activity"/>
    <property type="evidence" value="ECO:0007669"/>
    <property type="project" value="TreeGrafter"/>
</dbReference>
<proteinExistence type="predicted"/>
<evidence type="ECO:0000256" key="1">
    <source>
        <dbReference type="SAM" id="MobiDB-lite"/>
    </source>
</evidence>
<reference evidence="3" key="1">
    <citation type="submission" date="2013-08" db="EMBL/GenBank/DDBJ databases">
        <authorList>
            <person name="Mendez C."/>
            <person name="Richter M."/>
            <person name="Ferrer M."/>
            <person name="Sanchez J."/>
        </authorList>
    </citation>
    <scope>NUCLEOTIDE SEQUENCE</scope>
</reference>
<dbReference type="PANTHER" id="PTHR14911:SF13">
    <property type="entry name" value="TRNA (GUANINE(6)-N2)-METHYLTRANSFERASE THUMP3"/>
    <property type="match status" value="1"/>
</dbReference>
<dbReference type="Pfam" id="PF01170">
    <property type="entry name" value="UPF0020"/>
    <property type="match status" value="1"/>
</dbReference>
<dbReference type="SUPFAM" id="SSF53335">
    <property type="entry name" value="S-adenosyl-L-methionine-dependent methyltransferases"/>
    <property type="match status" value="1"/>
</dbReference>
<dbReference type="CDD" id="cd02440">
    <property type="entry name" value="AdoMet_MTases"/>
    <property type="match status" value="1"/>
</dbReference>
<comment type="caution">
    <text evidence="3">The sequence shown here is derived from an EMBL/GenBank/DDBJ whole genome shotgun (WGS) entry which is preliminary data.</text>
</comment>
<gene>
    <name evidence="3" type="ORF">B1B_03854</name>
</gene>
<feature type="region of interest" description="Disordered" evidence="1">
    <location>
        <begin position="293"/>
        <end position="336"/>
    </location>
</feature>
<keyword evidence="3" id="KW-0808">Transferase</keyword>
<protein>
    <submittedName>
        <fullName evidence="3">Putative RNA methylase domain protein</fullName>
    </submittedName>
</protein>
<dbReference type="GO" id="GO:0030488">
    <property type="term" value="P:tRNA methylation"/>
    <property type="evidence" value="ECO:0007669"/>
    <property type="project" value="TreeGrafter"/>
</dbReference>
<feature type="domain" description="Ribosomal RNA large subunit methyltransferase K/L-like methyltransferase" evidence="2">
    <location>
        <begin position="163"/>
        <end position="292"/>
    </location>
</feature>
<dbReference type="EMBL" id="AUZY01002389">
    <property type="protein sequence ID" value="EQD72286.1"/>
    <property type="molecule type" value="Genomic_DNA"/>
</dbReference>
<keyword evidence="3" id="KW-0489">Methyltransferase</keyword>
<organism evidence="3">
    <name type="scientific">mine drainage metagenome</name>
    <dbReference type="NCBI Taxonomy" id="410659"/>
    <lineage>
        <taxon>unclassified sequences</taxon>
        <taxon>metagenomes</taxon>
        <taxon>ecological metagenomes</taxon>
    </lineage>
</organism>
<evidence type="ECO:0000259" key="2">
    <source>
        <dbReference type="Pfam" id="PF01170"/>
    </source>
</evidence>
<dbReference type="PROSITE" id="PS00092">
    <property type="entry name" value="N6_MTASE"/>
    <property type="match status" value="1"/>
</dbReference>